<organism evidence="10">
    <name type="scientific">Mesocestoides corti</name>
    <name type="common">Flatworm</name>
    <dbReference type="NCBI Taxonomy" id="53468"/>
    <lineage>
        <taxon>Eukaryota</taxon>
        <taxon>Metazoa</taxon>
        <taxon>Spiralia</taxon>
        <taxon>Lophotrochozoa</taxon>
        <taxon>Platyhelminthes</taxon>
        <taxon>Cestoda</taxon>
        <taxon>Eucestoda</taxon>
        <taxon>Cyclophyllidea</taxon>
        <taxon>Mesocestoididae</taxon>
        <taxon>Mesocestoides</taxon>
    </lineage>
</organism>
<keyword evidence="6 8" id="KW-0539">Nucleus</keyword>
<evidence type="ECO:0000256" key="2">
    <source>
        <dbReference type="ARBA" id="ARBA00009626"/>
    </source>
</evidence>
<evidence type="ECO:0000256" key="3">
    <source>
        <dbReference type="ARBA" id="ARBA00020629"/>
    </source>
</evidence>
<protein>
    <recommendedName>
        <fullName evidence="3 8">Mediator of RNA polymerase II transcription subunit 4</fullName>
    </recommendedName>
    <alternativeName>
        <fullName evidence="7 8">Mediator complex subunit 4</fullName>
    </alternativeName>
</protein>
<evidence type="ECO:0000313" key="10">
    <source>
        <dbReference type="WBParaSite" id="MCU_013953-RB"/>
    </source>
</evidence>
<comment type="subcellular location">
    <subcellularLocation>
        <location evidence="1 8">Nucleus</location>
    </subcellularLocation>
</comment>
<keyword evidence="5 8" id="KW-0804">Transcription</keyword>
<dbReference type="InterPro" id="IPR019258">
    <property type="entry name" value="Mediator_Med4"/>
</dbReference>
<name>A0A5K3G6G0_MESCO</name>
<reference evidence="10" key="1">
    <citation type="submission" date="2019-11" db="UniProtKB">
        <authorList>
            <consortium name="WormBaseParasite"/>
        </authorList>
    </citation>
    <scope>IDENTIFICATION</scope>
</reference>
<dbReference type="AlphaFoldDB" id="A0A5K3G6G0"/>
<gene>
    <name evidence="8" type="primary">MED4</name>
</gene>
<accession>A0A5K3G6G0</accession>
<feature type="region of interest" description="Disordered" evidence="9">
    <location>
        <begin position="238"/>
        <end position="382"/>
    </location>
</feature>
<feature type="compositionally biased region" description="Basic and acidic residues" evidence="9">
    <location>
        <begin position="362"/>
        <end position="371"/>
    </location>
</feature>
<comment type="function">
    <text evidence="8">Component of the Mediator complex, a coactivator involved in the regulated transcription of nearly all RNA polymerase II-dependent genes. Mediator functions as a bridge to convey information from gene-specific regulatory proteins to the basal RNA polymerase II transcription machinery. Mediator is recruited to promoters by direct interactions with regulatory proteins and serves as a scaffold for the assembly of a functional preinitiation complex with RNA polymerase II and the general transcription factors.</text>
</comment>
<evidence type="ECO:0000256" key="8">
    <source>
        <dbReference type="RuleBase" id="RU364141"/>
    </source>
</evidence>
<evidence type="ECO:0000256" key="4">
    <source>
        <dbReference type="ARBA" id="ARBA00023015"/>
    </source>
</evidence>
<dbReference type="PANTHER" id="PTHR13208">
    <property type="entry name" value="MEDIATOR OF RNA POLYMERASE II TRANSCRIPTION SUBUNIT 4"/>
    <property type="match status" value="1"/>
</dbReference>
<feature type="compositionally biased region" description="Basic residues" evidence="9">
    <location>
        <begin position="372"/>
        <end position="382"/>
    </location>
</feature>
<evidence type="ECO:0000256" key="1">
    <source>
        <dbReference type="ARBA" id="ARBA00004123"/>
    </source>
</evidence>
<dbReference type="GO" id="GO:0003712">
    <property type="term" value="F:transcription coregulator activity"/>
    <property type="evidence" value="ECO:0007669"/>
    <property type="project" value="InterPro"/>
</dbReference>
<evidence type="ECO:0000256" key="9">
    <source>
        <dbReference type="SAM" id="MobiDB-lite"/>
    </source>
</evidence>
<dbReference type="GO" id="GO:0006357">
    <property type="term" value="P:regulation of transcription by RNA polymerase II"/>
    <property type="evidence" value="ECO:0007669"/>
    <property type="project" value="InterPro"/>
</dbReference>
<keyword evidence="4 8" id="KW-0805">Transcription regulation</keyword>
<sequence>MSTGISTKHRLLCQLEEIDGLLKDLLDKVNRKSKFDDFEHVVLFLLDKDKEVKETLKTVSEQMEMQVMIEKLRADCANSDVQINSCQKQLKKCELLLSTALYYSRQKLDSMVNAIKNPIDVDDLTKFAHRISCSYGVLAPDNWSPGDPRRPYPNKEEIRRGYLGHLDDTGKFLPSLRDAVALIHPVVTSTPTPVLTTPIGSETTPGHIVMNPINQTHNPASRPCGVHENTHAYSPSIGLPGVNMVSSPGMPPSNGGGGQWSDQAQVLQQPRHLPTPSSATSSLTAILSGVSTGGVNNRAPRSGASESPSPQTPSSGNRTLRQQQQQRYGLPAGYPSAQHQQSHRKRQFTEESRMYSDTSSDDDARIDDFPHHVSHQPHHPGF</sequence>
<dbReference type="WBParaSite" id="MCU_013953-RB">
    <property type="protein sequence ID" value="MCU_013953-RB"/>
    <property type="gene ID" value="MCU_013953"/>
</dbReference>
<feature type="compositionally biased region" description="Low complexity" evidence="9">
    <location>
        <begin position="274"/>
        <end position="288"/>
    </location>
</feature>
<keyword evidence="8" id="KW-0010">Activator</keyword>
<dbReference type="GO" id="GO:0070847">
    <property type="term" value="C:core mediator complex"/>
    <property type="evidence" value="ECO:0007669"/>
    <property type="project" value="TreeGrafter"/>
</dbReference>
<evidence type="ECO:0000256" key="6">
    <source>
        <dbReference type="ARBA" id="ARBA00023242"/>
    </source>
</evidence>
<dbReference type="Pfam" id="PF10018">
    <property type="entry name" value="Med4"/>
    <property type="match status" value="1"/>
</dbReference>
<proteinExistence type="inferred from homology"/>
<feature type="compositionally biased region" description="Polar residues" evidence="9">
    <location>
        <begin position="304"/>
        <end position="327"/>
    </location>
</feature>
<comment type="subunit">
    <text evidence="8">Component of the Mediator complex.</text>
</comment>
<dbReference type="PANTHER" id="PTHR13208:SF2">
    <property type="entry name" value="MEDIATOR OF RNA POLYMERASE II TRANSCRIPTION SUBUNIT 4"/>
    <property type="match status" value="1"/>
</dbReference>
<comment type="similarity">
    <text evidence="2 8">Belongs to the Mediator complex subunit 4 family.</text>
</comment>
<dbReference type="GO" id="GO:0016592">
    <property type="term" value="C:mediator complex"/>
    <property type="evidence" value="ECO:0007669"/>
    <property type="project" value="InterPro"/>
</dbReference>
<evidence type="ECO:0000256" key="7">
    <source>
        <dbReference type="ARBA" id="ARBA00031257"/>
    </source>
</evidence>
<evidence type="ECO:0000256" key="5">
    <source>
        <dbReference type="ARBA" id="ARBA00023163"/>
    </source>
</evidence>